<organism evidence="1 2">
    <name type="scientific">Lysinibacillus parviboronicapiens</name>
    <dbReference type="NCBI Taxonomy" id="436516"/>
    <lineage>
        <taxon>Bacteria</taxon>
        <taxon>Bacillati</taxon>
        <taxon>Bacillota</taxon>
        <taxon>Bacilli</taxon>
        <taxon>Bacillales</taxon>
        <taxon>Bacillaceae</taxon>
        <taxon>Lysinibacillus</taxon>
    </lineage>
</organism>
<reference evidence="1 2" key="1">
    <citation type="submission" date="2024-06" db="EMBL/GenBank/DDBJ databases">
        <title>Sorghum-associated microbial communities from plants grown in Nebraska, USA.</title>
        <authorList>
            <person name="Schachtman D."/>
        </authorList>
    </citation>
    <scope>NUCLEOTIDE SEQUENCE [LARGE SCALE GENOMIC DNA]</scope>
    <source>
        <strain evidence="1 2">736</strain>
    </source>
</reference>
<comment type="caution">
    <text evidence="1">The sequence shown here is derived from an EMBL/GenBank/DDBJ whole genome shotgun (WGS) entry which is preliminary data.</text>
</comment>
<evidence type="ECO:0000313" key="2">
    <source>
        <dbReference type="Proteomes" id="UP001549363"/>
    </source>
</evidence>
<name>A0ABV2PQV0_9BACI</name>
<evidence type="ECO:0008006" key="3">
    <source>
        <dbReference type="Google" id="ProtNLM"/>
    </source>
</evidence>
<accession>A0ABV2PQV0</accession>
<evidence type="ECO:0000313" key="1">
    <source>
        <dbReference type="EMBL" id="MET4563340.1"/>
    </source>
</evidence>
<dbReference type="Proteomes" id="UP001549363">
    <property type="component" value="Unassembled WGS sequence"/>
</dbReference>
<protein>
    <recommendedName>
        <fullName evidence="3">Cthe-2314-like HEPN domain-containing protein</fullName>
    </recommendedName>
</protein>
<sequence length="269" mass="31803">MKVNLFCYECGEFEYEKNLDRFLTNGIECSFCGTKNRFKDCYYPHFSVNDFIQTINEMDGQNKSNISQTIKTSYETFNTFNSSNSNVTLQEYEEVYYLMDKLLENEEIYSIDAKSKVIDDLEEILIKLYPTDTAIGIVSSLPFVKTHYRKPILILIASTIELLFNTYFEEVCKIEELPKKASSSIPFKIKYLDSNRAKSLQNHMNKYDGNFYLLWEQLRSKRNKIIHKNSLYISNKMIEDNMQLLKLSVYVFINITSELYREFYIKSTK</sequence>
<dbReference type="EMBL" id="JBEPSB010000038">
    <property type="protein sequence ID" value="MET4563340.1"/>
    <property type="molecule type" value="Genomic_DNA"/>
</dbReference>
<dbReference type="RefSeq" id="WP_354473190.1">
    <property type="nucleotide sequence ID" value="NZ_JBEPSB010000038.1"/>
</dbReference>
<proteinExistence type="predicted"/>
<keyword evidence="2" id="KW-1185">Reference proteome</keyword>
<gene>
    <name evidence="1" type="ORF">ABIA69_004537</name>
</gene>